<dbReference type="Proteomes" id="UP000248198">
    <property type="component" value="Unassembled WGS sequence"/>
</dbReference>
<protein>
    <submittedName>
        <fullName evidence="1">Uncharacterized protein</fullName>
    </submittedName>
</protein>
<sequence length="92" mass="10966">MNNFHNDHKDHFNEIFYKNYLIKSHITNVYYKSPDNLILISPINDPDNIFVLGIDHDRMLGDRSVPHNLEDAYSYIDWVTEIKNTISKEKEQ</sequence>
<keyword evidence="2" id="KW-1185">Reference proteome</keyword>
<name>A0A318UK84_9SPHI</name>
<gene>
    <name evidence="1" type="ORF">B0O44_11232</name>
</gene>
<reference evidence="1 2" key="1">
    <citation type="submission" date="2018-06" db="EMBL/GenBank/DDBJ databases">
        <title>Genomic Encyclopedia of Archaeal and Bacterial Type Strains, Phase II (KMG-II): from individual species to whole genera.</title>
        <authorList>
            <person name="Goeker M."/>
        </authorList>
    </citation>
    <scope>NUCLEOTIDE SEQUENCE [LARGE SCALE GENOMIC DNA]</scope>
    <source>
        <strain evidence="1 2">DSM 27372</strain>
    </source>
</reference>
<dbReference type="OrthoDB" id="771660at2"/>
<dbReference type="EMBL" id="QKLU01000012">
    <property type="protein sequence ID" value="PYF68448.1"/>
    <property type="molecule type" value="Genomic_DNA"/>
</dbReference>
<comment type="caution">
    <text evidence="1">The sequence shown here is derived from an EMBL/GenBank/DDBJ whole genome shotgun (WGS) entry which is preliminary data.</text>
</comment>
<dbReference type="RefSeq" id="WP_110834706.1">
    <property type="nucleotide sequence ID" value="NZ_QKLU01000012.1"/>
</dbReference>
<organism evidence="1 2">
    <name type="scientific">Pedobacter nutrimenti</name>
    <dbReference type="NCBI Taxonomy" id="1241337"/>
    <lineage>
        <taxon>Bacteria</taxon>
        <taxon>Pseudomonadati</taxon>
        <taxon>Bacteroidota</taxon>
        <taxon>Sphingobacteriia</taxon>
        <taxon>Sphingobacteriales</taxon>
        <taxon>Sphingobacteriaceae</taxon>
        <taxon>Pedobacter</taxon>
    </lineage>
</organism>
<accession>A0A318UK84</accession>
<evidence type="ECO:0000313" key="1">
    <source>
        <dbReference type="EMBL" id="PYF68448.1"/>
    </source>
</evidence>
<evidence type="ECO:0000313" key="2">
    <source>
        <dbReference type="Proteomes" id="UP000248198"/>
    </source>
</evidence>
<dbReference type="AlphaFoldDB" id="A0A318UK84"/>
<proteinExistence type="predicted"/>